<name>A0ABY2K3U9_9MICC</name>
<feature type="compositionally biased region" description="Low complexity" evidence="6">
    <location>
        <begin position="68"/>
        <end position="84"/>
    </location>
</feature>
<feature type="domain" description="Cytochrome b561 bacterial/Ni-hydrogenase" evidence="8">
    <location>
        <begin position="296"/>
        <end position="489"/>
    </location>
</feature>
<dbReference type="SUPFAM" id="SSF81342">
    <property type="entry name" value="Transmembrane di-heme cytochromes"/>
    <property type="match status" value="1"/>
</dbReference>
<feature type="transmembrane region" description="Helical" evidence="7">
    <location>
        <begin position="406"/>
        <end position="430"/>
    </location>
</feature>
<comment type="subcellular location">
    <subcellularLocation>
        <location evidence="1">Cell membrane</location>
        <topology evidence="1">Multi-pass membrane protein</topology>
    </subcellularLocation>
</comment>
<organism evidence="9 10">
    <name type="scientific">Micrococcus lylae</name>
    <dbReference type="NCBI Taxonomy" id="1273"/>
    <lineage>
        <taxon>Bacteria</taxon>
        <taxon>Bacillati</taxon>
        <taxon>Actinomycetota</taxon>
        <taxon>Actinomycetes</taxon>
        <taxon>Micrococcales</taxon>
        <taxon>Micrococcaceae</taxon>
        <taxon>Micrococcus</taxon>
    </lineage>
</organism>
<evidence type="ECO:0000313" key="10">
    <source>
        <dbReference type="Proteomes" id="UP000297477"/>
    </source>
</evidence>
<feature type="compositionally biased region" description="Low complexity" evidence="6">
    <location>
        <begin position="11"/>
        <end position="48"/>
    </location>
</feature>
<comment type="caution">
    <text evidence="9">The sequence shown here is derived from an EMBL/GenBank/DDBJ whole genome shotgun (WGS) entry which is preliminary data.</text>
</comment>
<evidence type="ECO:0000256" key="3">
    <source>
        <dbReference type="ARBA" id="ARBA00022692"/>
    </source>
</evidence>
<feature type="compositionally biased region" description="Low complexity" evidence="6">
    <location>
        <begin position="107"/>
        <end position="135"/>
    </location>
</feature>
<feature type="compositionally biased region" description="Low complexity" evidence="6">
    <location>
        <begin position="164"/>
        <end position="226"/>
    </location>
</feature>
<keyword evidence="10" id="KW-1185">Reference proteome</keyword>
<accession>A0ABY2K3U9</accession>
<feature type="transmembrane region" description="Helical" evidence="7">
    <location>
        <begin position="242"/>
        <end position="260"/>
    </location>
</feature>
<dbReference type="InterPro" id="IPR011577">
    <property type="entry name" value="Cyt_b561_bac/Ni-Hgenase"/>
</dbReference>
<keyword evidence="2" id="KW-1003">Cell membrane</keyword>
<feature type="region of interest" description="Disordered" evidence="6">
    <location>
        <begin position="164"/>
        <end position="236"/>
    </location>
</feature>
<feature type="transmembrane region" description="Helical" evidence="7">
    <location>
        <begin position="355"/>
        <end position="375"/>
    </location>
</feature>
<keyword evidence="4 7" id="KW-1133">Transmembrane helix</keyword>
<reference evidence="9 10" key="1">
    <citation type="submission" date="2019-03" db="EMBL/GenBank/DDBJ databases">
        <title>Reclassification of Micrococcus aloeverae and Micrococcus yunnanensis as later heterotypic synonyms of Micrococcus luteus.</title>
        <authorList>
            <person name="Huang C.-H."/>
        </authorList>
    </citation>
    <scope>NUCLEOTIDE SEQUENCE [LARGE SCALE GENOMIC DNA]</scope>
    <source>
        <strain evidence="9 10">BCRC 12151</strain>
    </source>
</reference>
<feature type="transmembrane region" description="Helical" evidence="7">
    <location>
        <begin position="462"/>
        <end position="486"/>
    </location>
</feature>
<evidence type="ECO:0000259" key="8">
    <source>
        <dbReference type="Pfam" id="PF01292"/>
    </source>
</evidence>
<proteinExistence type="predicted"/>
<evidence type="ECO:0000256" key="2">
    <source>
        <dbReference type="ARBA" id="ARBA00022475"/>
    </source>
</evidence>
<keyword evidence="3 7" id="KW-0812">Transmembrane</keyword>
<dbReference type="Proteomes" id="UP000297477">
    <property type="component" value="Unassembled WGS sequence"/>
</dbReference>
<feature type="region of interest" description="Disordered" evidence="6">
    <location>
        <begin position="68"/>
        <end position="145"/>
    </location>
</feature>
<evidence type="ECO:0000313" key="9">
    <source>
        <dbReference type="EMBL" id="TFH99635.1"/>
    </source>
</evidence>
<evidence type="ECO:0000256" key="4">
    <source>
        <dbReference type="ARBA" id="ARBA00022989"/>
    </source>
</evidence>
<protein>
    <submittedName>
        <fullName evidence="9">Cytochrome b/b6 domain-containing protein</fullName>
    </submittedName>
</protein>
<feature type="region of interest" description="Disordered" evidence="6">
    <location>
        <begin position="1"/>
        <end position="48"/>
    </location>
</feature>
<keyword evidence="5 7" id="KW-0472">Membrane</keyword>
<dbReference type="InterPro" id="IPR016174">
    <property type="entry name" value="Di-haem_cyt_TM"/>
</dbReference>
<evidence type="ECO:0000256" key="6">
    <source>
        <dbReference type="SAM" id="MobiDB-lite"/>
    </source>
</evidence>
<dbReference type="EMBL" id="SPKT01000008">
    <property type="protein sequence ID" value="TFH99635.1"/>
    <property type="molecule type" value="Genomic_DNA"/>
</dbReference>
<feature type="transmembrane region" description="Helical" evidence="7">
    <location>
        <begin position="498"/>
        <end position="518"/>
    </location>
</feature>
<evidence type="ECO:0000256" key="1">
    <source>
        <dbReference type="ARBA" id="ARBA00004651"/>
    </source>
</evidence>
<sequence length="535" mass="55115">MAGYTPLKGGAPAAPVAATTAAAPRTEAAAAAEATPPERSAASAEGAGTAVAGTAAGVAAGGDLAASANTDAQAATDAQAPAAPVGQRMKGYTPLKGRTAGAAAQTSDASVQAAPAAAEPPSSAQAPAQQAADAQPGRKQRMGAGTAAAAGGVAAAGAAGAAAAHGSGQDTPAAPKHAAQAPPGTAHQGTAHQGSAQQGAAQPAAATSAAAPKAAGKPAGRPAAQPTKKAEGAEPMPRGRKVLWGALGAVVVALALVLAARGLRTLEPVQDFIAQYDGHTAQPESAPIGIPAWLGWQHFLNMFLMVLIIRTGLQIRSEQRPPANFTPRRDSLFSAKGNTPKKYSMTIWMHQALDGLWVLNGLVFVILLFVTGQWMRLVPTDPYVFHHALSAGIQYMSLDWPSENGWVHYNALQMITYTLVVFVAAPLAALTGWRMSSWFPTEAKALNRAFPMEAARRVHFPVMLFFVGFIVVHVFLVVFTGFLANLNHMYTSREATDAWGLVVFLASVAVTAAAWFFLRPQFVAPVAQRFGTVGR</sequence>
<evidence type="ECO:0000256" key="7">
    <source>
        <dbReference type="SAM" id="Phobius"/>
    </source>
</evidence>
<dbReference type="Pfam" id="PF01292">
    <property type="entry name" value="Ni_hydr_CYTB"/>
    <property type="match status" value="1"/>
</dbReference>
<evidence type="ECO:0000256" key="5">
    <source>
        <dbReference type="ARBA" id="ARBA00023136"/>
    </source>
</evidence>
<dbReference type="Gene3D" id="1.20.950.20">
    <property type="entry name" value="Transmembrane di-heme cytochromes, Chain C"/>
    <property type="match status" value="1"/>
</dbReference>
<gene>
    <name evidence="9" type="ORF">E4A49_05510</name>
</gene>